<dbReference type="EMBL" id="JARBHB010000003">
    <property type="protein sequence ID" value="KAJ8889005.1"/>
    <property type="molecule type" value="Genomic_DNA"/>
</dbReference>
<evidence type="ECO:0000313" key="1">
    <source>
        <dbReference type="EMBL" id="KAJ8889005.1"/>
    </source>
</evidence>
<proteinExistence type="predicted"/>
<keyword evidence="2" id="KW-1185">Reference proteome</keyword>
<name>A0ABQ9HX98_9NEOP</name>
<dbReference type="Proteomes" id="UP001159363">
    <property type="component" value="Chromosome 3"/>
</dbReference>
<sequence>MKCASRITQTCLIGDVLRRTCRPGMRMGVILLEYDPRSVLREGYDFSVHNLPDVAVAVNVPTIPSCRNRLRCSIAPQNITPIVRAVQRCKNTFWKVAFTSTWLKEFATIIVIQVEAGLVPKHNMLPLCTSMDVFVNIGMPTSKRKFMHAVLCEADAVELWEQTCHTCCIVPTLCQHSRRSWTDLHRYADEVSVIPVVSSHFADQYRVFDSSCSLQSNVSTLAALSWHYATHEKQLRLVKQFAFDSWLPFALPKWTIGLYYSSTIKEPIFGCGGSLKQTESSFWSVATFSVAVAAKTLALRFYGDGQTDVLSRLQDVVSSVPSISLSGPWFVPTGAAKRRGAAERIPVDELSRCRGRIAHHLSRKTYTNMETDVTDDSKEQSSINDNAPTPGVGEMILLLIGGYSTASGVEFPVLAVDLLSEATLALGSRPSPAPHFALSSYAECRVRAVVSCLSGLRDSGIISSALFVVEARSCRKYGNVPYFVLKVLSSVSHYTSHDYTTRGVTVAERLACSPATKVNRVQSPAGSPDLRK</sequence>
<protein>
    <submittedName>
        <fullName evidence="1">Uncharacterized protein</fullName>
    </submittedName>
</protein>
<gene>
    <name evidence="1" type="ORF">PR048_008499</name>
</gene>
<accession>A0ABQ9HX98</accession>
<reference evidence="1 2" key="1">
    <citation type="submission" date="2023-02" db="EMBL/GenBank/DDBJ databases">
        <title>LHISI_Scaffold_Assembly.</title>
        <authorList>
            <person name="Stuart O.P."/>
            <person name="Cleave R."/>
            <person name="Magrath M.J.L."/>
            <person name="Mikheyev A.S."/>
        </authorList>
    </citation>
    <scope>NUCLEOTIDE SEQUENCE [LARGE SCALE GENOMIC DNA]</scope>
    <source>
        <strain evidence="1">Daus_M_001</strain>
        <tissue evidence="1">Leg muscle</tissue>
    </source>
</reference>
<evidence type="ECO:0000313" key="2">
    <source>
        <dbReference type="Proteomes" id="UP001159363"/>
    </source>
</evidence>
<organism evidence="1 2">
    <name type="scientific">Dryococelus australis</name>
    <dbReference type="NCBI Taxonomy" id="614101"/>
    <lineage>
        <taxon>Eukaryota</taxon>
        <taxon>Metazoa</taxon>
        <taxon>Ecdysozoa</taxon>
        <taxon>Arthropoda</taxon>
        <taxon>Hexapoda</taxon>
        <taxon>Insecta</taxon>
        <taxon>Pterygota</taxon>
        <taxon>Neoptera</taxon>
        <taxon>Polyneoptera</taxon>
        <taxon>Phasmatodea</taxon>
        <taxon>Verophasmatodea</taxon>
        <taxon>Anareolatae</taxon>
        <taxon>Phasmatidae</taxon>
        <taxon>Eurycanthinae</taxon>
        <taxon>Dryococelus</taxon>
    </lineage>
</organism>
<comment type="caution">
    <text evidence="1">The sequence shown here is derived from an EMBL/GenBank/DDBJ whole genome shotgun (WGS) entry which is preliminary data.</text>
</comment>